<gene>
    <name evidence="7" type="ORF">BDV98DRAFT_584001</name>
</gene>
<dbReference type="InterPro" id="IPR002885">
    <property type="entry name" value="PPR_rpt"/>
</dbReference>
<accession>A0A5C3QC86</accession>
<dbReference type="Proteomes" id="UP000305067">
    <property type="component" value="Unassembled WGS sequence"/>
</dbReference>
<comment type="subunit">
    <text evidence="4">Binds to mitochondrial small subunit 15S rRNA.</text>
</comment>
<evidence type="ECO:0000256" key="5">
    <source>
        <dbReference type="PROSITE-ProRule" id="PRU00708"/>
    </source>
</evidence>
<feature type="region of interest" description="Disordered" evidence="6">
    <location>
        <begin position="286"/>
        <end position="305"/>
    </location>
</feature>
<organism evidence="7 8">
    <name type="scientific">Pterulicium gracile</name>
    <dbReference type="NCBI Taxonomy" id="1884261"/>
    <lineage>
        <taxon>Eukaryota</taxon>
        <taxon>Fungi</taxon>
        <taxon>Dikarya</taxon>
        <taxon>Basidiomycota</taxon>
        <taxon>Agaricomycotina</taxon>
        <taxon>Agaricomycetes</taxon>
        <taxon>Agaricomycetidae</taxon>
        <taxon>Agaricales</taxon>
        <taxon>Pleurotineae</taxon>
        <taxon>Pterulaceae</taxon>
        <taxon>Pterulicium</taxon>
    </lineage>
</organism>
<feature type="compositionally biased region" description="Polar residues" evidence="6">
    <location>
        <begin position="286"/>
        <end position="297"/>
    </location>
</feature>
<dbReference type="OrthoDB" id="185373at2759"/>
<evidence type="ECO:0000313" key="7">
    <source>
        <dbReference type="EMBL" id="TFK99675.1"/>
    </source>
</evidence>
<name>A0A5C3QC86_9AGAR</name>
<feature type="repeat" description="PPR" evidence="5">
    <location>
        <begin position="375"/>
        <end position="410"/>
    </location>
</feature>
<keyword evidence="8" id="KW-1185">Reference proteome</keyword>
<dbReference type="PROSITE" id="PS51375">
    <property type="entry name" value="PPR"/>
    <property type="match status" value="1"/>
</dbReference>
<evidence type="ECO:0000256" key="3">
    <source>
        <dbReference type="ARBA" id="ARBA00044493"/>
    </source>
</evidence>
<evidence type="ECO:0000256" key="2">
    <source>
        <dbReference type="ARBA" id="ARBA00022737"/>
    </source>
</evidence>
<keyword evidence="2" id="KW-0677">Repeat</keyword>
<dbReference type="InterPro" id="IPR011990">
    <property type="entry name" value="TPR-like_helical_dom_sf"/>
</dbReference>
<dbReference type="PANTHER" id="PTHR47447:SF17">
    <property type="entry name" value="OS12G0638900 PROTEIN"/>
    <property type="match status" value="1"/>
</dbReference>
<feature type="compositionally biased region" description="Low complexity" evidence="6">
    <location>
        <begin position="775"/>
        <end position="784"/>
    </location>
</feature>
<sequence length="844" mass="92685">MTVCILASSIRNSIGTRLLQIPTHNALRQAKQLKLCRFNLPHRNYSSGNAPTVEGVDEMIADLHKAVEDNSIPNKPSLARNWSVHMTDFMRNIRTAAPQGTDFLRTAVAEYLQSRPADVRAPILNGAVAELINVRNFDIAALIFDLALSQYGHVFPAHTTTRMLAISHAVTATGYTELLVLLEEFFRPTLRKLSDGGGSKRKPHPGFTNVVLPALNQGSLADLLDLMDEIDYPVSLLEEVALLYYDLNPGIAPSGRMAAKMINFAGRGGDLDAAVGWLTRAQSAPSERSTYSESSVQIRGRRKASSSTDVHLTSKDVAQVAGDAFADAREVLPRQGALARPYAVIINTFFRKNKVSPESLKDLLRHMAQAGVTPDTETFNALIGLYSERGDYEPAMKLYDALVASSGITRQAVKGKTQGNGETSRSPTLPVMFPNAQTFSIMHNLVHLVIAQKRQSPPYAINPQPPASCAPRVLFRHMMLAHGMWLSANPTFATLPTSPIKSPVASLDTLNVALRALLTTRDYAGAIVCLRSFPYFSRPQELTPTLATLRAVMNHILYRTRSWRSRINALSSAKRHARVHATTWEGEMLGHNLARKRRVDLTQVAKAVLKVAEARGEDESWVDDDEVASVELPHTISASGEVQPGNKLQEGESNWRVVHSMDWPSARWNRVRYPRPDTTQALSLPSTASPSSRSPPYLPEWATLPFRQIHSILCHSLLRSVELDYPLVEGDKVGPPSDAQASQLCALAINTAKKEMVPDEARYEFDARWKRQRQQDAPQQGPQEDAMETDQDGAAPEGAQTDLGDVSLSSHDKGAKLCELEGPSSGSPQYGEGVSSETTDRVNP</sequence>
<comment type="similarity">
    <text evidence="1">Belongs to the CCM1 family.</text>
</comment>
<evidence type="ECO:0000313" key="8">
    <source>
        <dbReference type="Proteomes" id="UP000305067"/>
    </source>
</evidence>
<dbReference type="STRING" id="1884261.A0A5C3QC86"/>
<reference evidence="7 8" key="1">
    <citation type="journal article" date="2019" name="Nat. Ecol. Evol.">
        <title>Megaphylogeny resolves global patterns of mushroom evolution.</title>
        <authorList>
            <person name="Varga T."/>
            <person name="Krizsan K."/>
            <person name="Foldi C."/>
            <person name="Dima B."/>
            <person name="Sanchez-Garcia M."/>
            <person name="Sanchez-Ramirez S."/>
            <person name="Szollosi G.J."/>
            <person name="Szarkandi J.G."/>
            <person name="Papp V."/>
            <person name="Albert L."/>
            <person name="Andreopoulos W."/>
            <person name="Angelini C."/>
            <person name="Antonin V."/>
            <person name="Barry K.W."/>
            <person name="Bougher N.L."/>
            <person name="Buchanan P."/>
            <person name="Buyck B."/>
            <person name="Bense V."/>
            <person name="Catcheside P."/>
            <person name="Chovatia M."/>
            <person name="Cooper J."/>
            <person name="Damon W."/>
            <person name="Desjardin D."/>
            <person name="Finy P."/>
            <person name="Geml J."/>
            <person name="Haridas S."/>
            <person name="Hughes K."/>
            <person name="Justo A."/>
            <person name="Karasinski D."/>
            <person name="Kautmanova I."/>
            <person name="Kiss B."/>
            <person name="Kocsube S."/>
            <person name="Kotiranta H."/>
            <person name="LaButti K.M."/>
            <person name="Lechner B.E."/>
            <person name="Liimatainen K."/>
            <person name="Lipzen A."/>
            <person name="Lukacs Z."/>
            <person name="Mihaltcheva S."/>
            <person name="Morgado L.N."/>
            <person name="Niskanen T."/>
            <person name="Noordeloos M.E."/>
            <person name="Ohm R.A."/>
            <person name="Ortiz-Santana B."/>
            <person name="Ovrebo C."/>
            <person name="Racz N."/>
            <person name="Riley R."/>
            <person name="Savchenko A."/>
            <person name="Shiryaev A."/>
            <person name="Soop K."/>
            <person name="Spirin V."/>
            <person name="Szebenyi C."/>
            <person name="Tomsovsky M."/>
            <person name="Tulloss R.E."/>
            <person name="Uehling J."/>
            <person name="Grigoriev I.V."/>
            <person name="Vagvolgyi C."/>
            <person name="Papp T."/>
            <person name="Martin F.M."/>
            <person name="Miettinen O."/>
            <person name="Hibbett D.S."/>
            <person name="Nagy L.G."/>
        </authorList>
    </citation>
    <scope>NUCLEOTIDE SEQUENCE [LARGE SCALE GENOMIC DNA]</scope>
    <source>
        <strain evidence="7 8">CBS 309.79</strain>
    </source>
</reference>
<evidence type="ECO:0000256" key="1">
    <source>
        <dbReference type="ARBA" id="ARBA00006192"/>
    </source>
</evidence>
<feature type="compositionally biased region" description="Basic and acidic residues" evidence="6">
    <location>
        <begin position="810"/>
        <end position="819"/>
    </location>
</feature>
<protein>
    <recommendedName>
        <fullName evidence="9">Pentacotripeptide-repeat region of PRORP domain-containing protein</fullName>
    </recommendedName>
</protein>
<dbReference type="Gene3D" id="1.25.40.10">
    <property type="entry name" value="Tetratricopeptide repeat domain"/>
    <property type="match status" value="1"/>
</dbReference>
<evidence type="ECO:0000256" key="4">
    <source>
        <dbReference type="ARBA" id="ARBA00044511"/>
    </source>
</evidence>
<dbReference type="PANTHER" id="PTHR47447">
    <property type="entry name" value="OS03G0856100 PROTEIN"/>
    <property type="match status" value="1"/>
</dbReference>
<comment type="function">
    <text evidence="3">Regulates mitochondrial small subunit maturation by controlling 15S rRNA 5'-end processing. Localizes to the 5' precursor of the 15S rRNA in a position that is subsequently occupied by mS47 in the mature yeast mtSSU. Uses structure and sequence-specific RNA recognition, binding to a single-stranded region of the precursor and specifically recognizing bases -6 to -1. The exchange of Ccm1 for mS47 is coupled to the irreversible removal of precursor rRNA that is accompanied by conformational changes of the mitoribosomal proteins uS5m and mS26. These conformational changes signal completion of 5'-end rRNA processing through protection of the mature 5'-end of the 15S rRNA and stabilization of mS47. The removal of the 5' precursor together with the dissociation of Ccm1 may be catalyzed by the 5'-3' exoribonuclease Pet127. Involved in the specific removal of group I introns in mitochondrial encoded transcripts.</text>
</comment>
<dbReference type="AlphaFoldDB" id="A0A5C3QC86"/>
<evidence type="ECO:0000256" key="6">
    <source>
        <dbReference type="SAM" id="MobiDB-lite"/>
    </source>
</evidence>
<feature type="region of interest" description="Disordered" evidence="6">
    <location>
        <begin position="769"/>
        <end position="844"/>
    </location>
</feature>
<evidence type="ECO:0008006" key="9">
    <source>
        <dbReference type="Google" id="ProtNLM"/>
    </source>
</evidence>
<proteinExistence type="inferred from homology"/>
<dbReference type="EMBL" id="ML178832">
    <property type="protein sequence ID" value="TFK99675.1"/>
    <property type="molecule type" value="Genomic_DNA"/>
</dbReference>